<comment type="caution">
    <text evidence="1">The sequence shown here is derived from an EMBL/GenBank/DDBJ whole genome shotgun (WGS) entry which is preliminary data.</text>
</comment>
<reference evidence="1" key="1">
    <citation type="submission" date="2021-03" db="EMBL/GenBank/DDBJ databases">
        <authorList>
            <person name="Tran Van P."/>
        </authorList>
    </citation>
    <scope>NUCLEOTIDE SEQUENCE</scope>
</reference>
<name>A0ABN7PTB0_TIMPD</name>
<feature type="non-terminal residue" evidence="1">
    <location>
        <position position="27"/>
    </location>
</feature>
<evidence type="ECO:0000313" key="1">
    <source>
        <dbReference type="EMBL" id="CAG2068671.1"/>
    </source>
</evidence>
<dbReference type="EMBL" id="CAJPIN010098285">
    <property type="protein sequence ID" value="CAG2068671.1"/>
    <property type="molecule type" value="Genomic_DNA"/>
</dbReference>
<dbReference type="Proteomes" id="UP001153148">
    <property type="component" value="Unassembled WGS sequence"/>
</dbReference>
<organism evidence="1 2">
    <name type="scientific">Timema podura</name>
    <name type="common">Walking stick</name>
    <dbReference type="NCBI Taxonomy" id="61482"/>
    <lineage>
        <taxon>Eukaryota</taxon>
        <taxon>Metazoa</taxon>
        <taxon>Ecdysozoa</taxon>
        <taxon>Arthropoda</taxon>
        <taxon>Hexapoda</taxon>
        <taxon>Insecta</taxon>
        <taxon>Pterygota</taxon>
        <taxon>Neoptera</taxon>
        <taxon>Polyneoptera</taxon>
        <taxon>Phasmatodea</taxon>
        <taxon>Timematodea</taxon>
        <taxon>Timematoidea</taxon>
        <taxon>Timematidae</taxon>
        <taxon>Timema</taxon>
    </lineage>
</organism>
<evidence type="ECO:0000313" key="2">
    <source>
        <dbReference type="Proteomes" id="UP001153148"/>
    </source>
</evidence>
<gene>
    <name evidence="1" type="ORF">TPAB3V08_LOCUS15614</name>
</gene>
<accession>A0ABN7PTB0</accession>
<protein>
    <submittedName>
        <fullName evidence="1">Uncharacterized protein</fullName>
    </submittedName>
</protein>
<sequence length="27" mass="2842">MIEALKQADEPAVVITTTAATEVGRKV</sequence>
<proteinExistence type="predicted"/>
<keyword evidence="2" id="KW-1185">Reference proteome</keyword>